<evidence type="ECO:0000313" key="3">
    <source>
        <dbReference type="Proteomes" id="UP000253507"/>
    </source>
</evidence>
<organism evidence="2 3">
    <name type="scientific">Streptomyces reniochalinae</name>
    <dbReference type="NCBI Taxonomy" id="2250578"/>
    <lineage>
        <taxon>Bacteria</taxon>
        <taxon>Bacillati</taxon>
        <taxon>Actinomycetota</taxon>
        <taxon>Actinomycetes</taxon>
        <taxon>Kitasatosporales</taxon>
        <taxon>Streptomycetaceae</taxon>
        <taxon>Streptomyces</taxon>
    </lineage>
</organism>
<protein>
    <submittedName>
        <fullName evidence="2">Uncharacterized protein</fullName>
    </submittedName>
</protein>
<evidence type="ECO:0000313" key="2">
    <source>
        <dbReference type="EMBL" id="RCG18524.1"/>
    </source>
</evidence>
<name>A0A367EKD6_9ACTN</name>
<reference evidence="2 3" key="1">
    <citation type="submission" date="2018-06" db="EMBL/GenBank/DDBJ databases">
        <title>Streptomyces reniochalinae sp. nov. and Streptomyces diacarnus sp. nov. from marine sponges.</title>
        <authorList>
            <person name="Li L."/>
        </authorList>
    </citation>
    <scope>NUCLEOTIDE SEQUENCE [LARGE SCALE GENOMIC DNA]</scope>
    <source>
        <strain evidence="2 3">LHW50302</strain>
    </source>
</reference>
<feature type="transmembrane region" description="Helical" evidence="1">
    <location>
        <begin position="47"/>
        <end position="65"/>
    </location>
</feature>
<keyword evidence="1" id="KW-0472">Membrane</keyword>
<sequence>MYLTDQRSYPLSPEGVKKLRVSRWLLVAAIVIDGAALLAELFESHPFTVRLSVPTMGVILFSLLLREVLKSLNRHDAALRRQ</sequence>
<gene>
    <name evidence="2" type="ORF">DQ392_14460</name>
</gene>
<dbReference type="AlphaFoldDB" id="A0A367EKD6"/>
<keyword evidence="1" id="KW-0812">Transmembrane</keyword>
<comment type="caution">
    <text evidence="2">The sequence shown here is derived from an EMBL/GenBank/DDBJ whole genome shotgun (WGS) entry which is preliminary data.</text>
</comment>
<proteinExistence type="predicted"/>
<feature type="transmembrane region" description="Helical" evidence="1">
    <location>
        <begin position="21"/>
        <end position="41"/>
    </location>
</feature>
<keyword evidence="3" id="KW-1185">Reference proteome</keyword>
<accession>A0A367EKD6</accession>
<keyword evidence="1" id="KW-1133">Transmembrane helix</keyword>
<dbReference type="EMBL" id="QOIM01000033">
    <property type="protein sequence ID" value="RCG18524.1"/>
    <property type="molecule type" value="Genomic_DNA"/>
</dbReference>
<evidence type="ECO:0000256" key="1">
    <source>
        <dbReference type="SAM" id="Phobius"/>
    </source>
</evidence>
<dbReference type="Proteomes" id="UP000253507">
    <property type="component" value="Unassembled WGS sequence"/>
</dbReference>